<dbReference type="EMBL" id="JBFOLJ010000012">
    <property type="protein sequence ID" value="KAL2488660.1"/>
    <property type="molecule type" value="Genomic_DNA"/>
</dbReference>
<protein>
    <submittedName>
        <fullName evidence="1">Uncharacterized protein</fullName>
    </submittedName>
</protein>
<comment type="caution">
    <text evidence="1">The sequence shown here is derived from an EMBL/GenBank/DDBJ whole genome shotgun (WGS) entry which is preliminary data.</text>
</comment>
<gene>
    <name evidence="1" type="ORF">Fot_41952</name>
</gene>
<keyword evidence="2" id="KW-1185">Reference proteome</keyword>
<reference evidence="2" key="1">
    <citation type="submission" date="2024-07" db="EMBL/GenBank/DDBJ databases">
        <title>Two chromosome-level genome assemblies of Korean endemic species Abeliophyllum distichum and Forsythia ovata (Oleaceae).</title>
        <authorList>
            <person name="Jang H."/>
        </authorList>
    </citation>
    <scope>NUCLEOTIDE SEQUENCE [LARGE SCALE GENOMIC DNA]</scope>
</reference>
<dbReference type="Proteomes" id="UP001604277">
    <property type="component" value="Unassembled WGS sequence"/>
</dbReference>
<dbReference type="AlphaFoldDB" id="A0ABD1RJT7"/>
<evidence type="ECO:0000313" key="1">
    <source>
        <dbReference type="EMBL" id="KAL2488660.1"/>
    </source>
</evidence>
<name>A0ABD1RJT7_9LAMI</name>
<evidence type="ECO:0000313" key="2">
    <source>
        <dbReference type="Proteomes" id="UP001604277"/>
    </source>
</evidence>
<proteinExistence type="predicted"/>
<organism evidence="1 2">
    <name type="scientific">Forsythia ovata</name>
    <dbReference type="NCBI Taxonomy" id="205694"/>
    <lineage>
        <taxon>Eukaryota</taxon>
        <taxon>Viridiplantae</taxon>
        <taxon>Streptophyta</taxon>
        <taxon>Embryophyta</taxon>
        <taxon>Tracheophyta</taxon>
        <taxon>Spermatophyta</taxon>
        <taxon>Magnoliopsida</taxon>
        <taxon>eudicotyledons</taxon>
        <taxon>Gunneridae</taxon>
        <taxon>Pentapetalae</taxon>
        <taxon>asterids</taxon>
        <taxon>lamiids</taxon>
        <taxon>Lamiales</taxon>
        <taxon>Oleaceae</taxon>
        <taxon>Forsythieae</taxon>
        <taxon>Forsythia</taxon>
    </lineage>
</organism>
<sequence>MAKENFSENEVAMVRGLFAGDRRRGGEKSPLSGGGGGVFEEDGFRRPSSFLYTSLTLSSSPLSTTYYSDGVKISETLSLYTSSPSQILVPLLPLSDKETIKSVVGLDGAKDGCQQQHQHPYAQHQNLGFLVVEFEEQLQQSLYSTTSRNGIWLVWRGTMVRDGH</sequence>
<accession>A0ABD1RJT7</accession>